<gene>
    <name evidence="2" type="ORF">L211DRAFT_850878</name>
</gene>
<dbReference type="OrthoDB" id="10534457at2759"/>
<protein>
    <submittedName>
        <fullName evidence="2">Uncharacterized protein</fullName>
    </submittedName>
</protein>
<accession>A0A3N4LN52</accession>
<organism evidence="2 3">
    <name type="scientific">Terfezia boudieri ATCC MYA-4762</name>
    <dbReference type="NCBI Taxonomy" id="1051890"/>
    <lineage>
        <taxon>Eukaryota</taxon>
        <taxon>Fungi</taxon>
        <taxon>Dikarya</taxon>
        <taxon>Ascomycota</taxon>
        <taxon>Pezizomycotina</taxon>
        <taxon>Pezizomycetes</taxon>
        <taxon>Pezizales</taxon>
        <taxon>Pezizaceae</taxon>
        <taxon>Terfezia</taxon>
    </lineage>
</organism>
<reference evidence="2 3" key="1">
    <citation type="journal article" date="2018" name="Nat. Ecol. Evol.">
        <title>Pezizomycetes genomes reveal the molecular basis of ectomycorrhizal truffle lifestyle.</title>
        <authorList>
            <person name="Murat C."/>
            <person name="Payen T."/>
            <person name="Noel B."/>
            <person name="Kuo A."/>
            <person name="Morin E."/>
            <person name="Chen J."/>
            <person name="Kohler A."/>
            <person name="Krizsan K."/>
            <person name="Balestrini R."/>
            <person name="Da Silva C."/>
            <person name="Montanini B."/>
            <person name="Hainaut M."/>
            <person name="Levati E."/>
            <person name="Barry K.W."/>
            <person name="Belfiori B."/>
            <person name="Cichocki N."/>
            <person name="Clum A."/>
            <person name="Dockter R.B."/>
            <person name="Fauchery L."/>
            <person name="Guy J."/>
            <person name="Iotti M."/>
            <person name="Le Tacon F."/>
            <person name="Lindquist E.A."/>
            <person name="Lipzen A."/>
            <person name="Malagnac F."/>
            <person name="Mello A."/>
            <person name="Molinier V."/>
            <person name="Miyauchi S."/>
            <person name="Poulain J."/>
            <person name="Riccioni C."/>
            <person name="Rubini A."/>
            <person name="Sitrit Y."/>
            <person name="Splivallo R."/>
            <person name="Traeger S."/>
            <person name="Wang M."/>
            <person name="Zifcakova L."/>
            <person name="Wipf D."/>
            <person name="Zambonelli A."/>
            <person name="Paolocci F."/>
            <person name="Nowrousian M."/>
            <person name="Ottonello S."/>
            <person name="Baldrian P."/>
            <person name="Spatafora J.W."/>
            <person name="Henrissat B."/>
            <person name="Nagy L.G."/>
            <person name="Aury J.M."/>
            <person name="Wincker P."/>
            <person name="Grigoriev I.V."/>
            <person name="Bonfante P."/>
            <person name="Martin F.M."/>
        </authorList>
    </citation>
    <scope>NUCLEOTIDE SEQUENCE [LARGE SCALE GENOMIC DNA]</scope>
    <source>
        <strain evidence="2 3">ATCC MYA-4762</strain>
    </source>
</reference>
<dbReference type="InParanoid" id="A0A3N4LN52"/>
<feature type="compositionally biased region" description="Low complexity" evidence="1">
    <location>
        <begin position="367"/>
        <end position="380"/>
    </location>
</feature>
<feature type="region of interest" description="Disordered" evidence="1">
    <location>
        <begin position="258"/>
        <end position="282"/>
    </location>
</feature>
<sequence>MAAPTVPMSVNARQEFLDLLFLYKQKLVPYLPPLEVSHTSISKTVTKHPSLPRVEVIHTYTVKKIAQAGPRPIANTMEGAIENFSVYSLAELWSAVTKHFAAKQIANPSFASKVRLLGQRVKLTLTRENSAVTEVPAGWRAPIRATTEEIAKWITIDKVVLDSLTRKEQKEWNVLCAIIVATRGGTALPVIPDTLPENEVLEEAGPESHRSDSDADNESSFSSFSSTSIVSYYSTGEEESDDETLHNLVGVASLKRTDVRGRSPARQPEVVTFPPHSPARPELEGLQERHIRFQEPIRQSLEPKSNVASTVPVWPNQDFSISKPEKLSKARELSAIAPWPRTQTSAAEDLVVRARMRAPGTTELAEPPSTSSSSTHGHPPFRFGAETTANDIIREVQIRRLSISKKKVTRVYTSGNPVTPRRARGLEEYRRTAARSNSYITEL</sequence>
<name>A0A3N4LN52_9PEZI</name>
<feature type="region of interest" description="Disordered" evidence="1">
    <location>
        <begin position="361"/>
        <end position="384"/>
    </location>
</feature>
<evidence type="ECO:0000313" key="2">
    <source>
        <dbReference type="EMBL" id="RPB22111.1"/>
    </source>
</evidence>
<dbReference type="EMBL" id="ML121554">
    <property type="protein sequence ID" value="RPB22111.1"/>
    <property type="molecule type" value="Genomic_DNA"/>
</dbReference>
<evidence type="ECO:0000313" key="3">
    <source>
        <dbReference type="Proteomes" id="UP000267821"/>
    </source>
</evidence>
<feature type="region of interest" description="Disordered" evidence="1">
    <location>
        <begin position="202"/>
        <end position="222"/>
    </location>
</feature>
<evidence type="ECO:0000256" key="1">
    <source>
        <dbReference type="SAM" id="MobiDB-lite"/>
    </source>
</evidence>
<keyword evidence="3" id="KW-1185">Reference proteome</keyword>
<proteinExistence type="predicted"/>
<dbReference type="AlphaFoldDB" id="A0A3N4LN52"/>
<dbReference type="Proteomes" id="UP000267821">
    <property type="component" value="Unassembled WGS sequence"/>
</dbReference>